<keyword evidence="2 9" id="KW-0813">Transport</keyword>
<evidence type="ECO:0000256" key="1">
    <source>
        <dbReference type="ARBA" id="ARBA00004651"/>
    </source>
</evidence>
<comment type="subcellular location">
    <subcellularLocation>
        <location evidence="1 9">Cell membrane</location>
        <topology evidence="1 9">Multi-pass membrane protein</topology>
    </subcellularLocation>
</comment>
<dbReference type="STRING" id="1121365.GCA_000375365_01554"/>
<comment type="subunit">
    <text evidence="9">Forms a complex with SecD. Part of the essential Sec protein translocation apparatus which comprises SecA, SecYEG and auxiliary proteins SecDF. Other proteins may also be involved.</text>
</comment>
<dbReference type="GO" id="GO:0006605">
    <property type="term" value="P:protein targeting"/>
    <property type="evidence" value="ECO:0007669"/>
    <property type="project" value="UniProtKB-UniRule"/>
</dbReference>
<evidence type="ECO:0000256" key="10">
    <source>
        <dbReference type="SAM" id="MobiDB-lite"/>
    </source>
</evidence>
<comment type="caution">
    <text evidence="12">The sequence shown here is derived from an EMBL/GenBank/DDBJ whole genome shotgun (WGS) entry which is preliminary data.</text>
</comment>
<dbReference type="InterPro" id="IPR005665">
    <property type="entry name" value="SecF_bac"/>
</dbReference>
<dbReference type="GO" id="GO:0015450">
    <property type="term" value="F:protein-transporting ATPase activity"/>
    <property type="evidence" value="ECO:0007669"/>
    <property type="project" value="InterPro"/>
</dbReference>
<dbReference type="GO" id="GO:0065002">
    <property type="term" value="P:intracellular protein transmembrane transport"/>
    <property type="evidence" value="ECO:0007669"/>
    <property type="project" value="UniProtKB-UniRule"/>
</dbReference>
<keyword evidence="8 9" id="KW-0472">Membrane</keyword>
<keyword evidence="6 9" id="KW-1133">Transmembrane helix</keyword>
<dbReference type="Proteomes" id="UP000233249">
    <property type="component" value="Unassembled WGS sequence"/>
</dbReference>
<accession>A0A2N0XA84</accession>
<dbReference type="InterPro" id="IPR022813">
    <property type="entry name" value="SecD/SecF_arch_bac"/>
</dbReference>
<dbReference type="PANTHER" id="PTHR30081">
    <property type="entry name" value="PROTEIN-EXPORT MEMBRANE PROTEIN SEC"/>
    <property type="match status" value="1"/>
</dbReference>
<evidence type="ECO:0000256" key="5">
    <source>
        <dbReference type="ARBA" id="ARBA00022927"/>
    </source>
</evidence>
<dbReference type="Pfam" id="PF02355">
    <property type="entry name" value="SecD_SecF_C"/>
    <property type="match status" value="1"/>
</dbReference>
<feature type="transmembrane region" description="Helical" evidence="9">
    <location>
        <begin position="294"/>
        <end position="318"/>
    </location>
</feature>
<keyword evidence="3 9" id="KW-1003">Cell membrane</keyword>
<dbReference type="NCBIfam" id="TIGR00966">
    <property type="entry name" value="transloc_SecF"/>
    <property type="match status" value="1"/>
</dbReference>
<dbReference type="RefSeq" id="WP_101172641.1">
    <property type="nucleotide sequence ID" value="NZ_JAKRKB010000001.1"/>
</dbReference>
<feature type="transmembrane region" description="Helical" evidence="9">
    <location>
        <begin position="208"/>
        <end position="229"/>
    </location>
</feature>
<comment type="function">
    <text evidence="9">Part of the Sec protein translocase complex. Interacts with the SecYEG preprotein conducting channel. SecDF uses the proton motive force (PMF) to complete protein translocation after the ATP-dependent function of SecA.</text>
</comment>
<dbReference type="OrthoDB" id="9774769at2"/>
<gene>
    <name evidence="9" type="primary">secF</name>
    <name evidence="12" type="ORF">CXB45_00115</name>
</gene>
<reference evidence="12 13" key="1">
    <citation type="submission" date="2017-12" db="EMBL/GenBank/DDBJ databases">
        <title>Corynebacterium mastitidis 16-1433 Genome.</title>
        <authorList>
            <person name="Gulvik C.A."/>
        </authorList>
    </citation>
    <scope>NUCLEOTIDE SEQUENCE [LARGE SCALE GENOMIC DNA]</scope>
    <source>
        <strain evidence="12 13">16-1433</strain>
    </source>
</reference>
<feature type="transmembrane region" description="Helical" evidence="9">
    <location>
        <begin position="157"/>
        <end position="174"/>
    </location>
</feature>
<evidence type="ECO:0000256" key="8">
    <source>
        <dbReference type="ARBA" id="ARBA00023136"/>
    </source>
</evidence>
<dbReference type="PRINTS" id="PR01755">
    <property type="entry name" value="SECFTRNLCASE"/>
</dbReference>
<keyword evidence="7 9" id="KW-0811">Translocation</keyword>
<dbReference type="InterPro" id="IPR022645">
    <property type="entry name" value="SecD/SecF_bac"/>
</dbReference>
<keyword evidence="5 9" id="KW-0653">Protein transport</keyword>
<keyword evidence="4 9" id="KW-0812">Transmembrane</keyword>
<proteinExistence type="inferred from homology"/>
<feature type="compositionally biased region" description="Basic and acidic residues" evidence="10">
    <location>
        <begin position="372"/>
        <end position="382"/>
    </location>
</feature>
<evidence type="ECO:0000256" key="9">
    <source>
        <dbReference type="HAMAP-Rule" id="MF_01464"/>
    </source>
</evidence>
<name>A0A2N0XA84_9CORY</name>
<feature type="domain" description="Protein export membrane protein SecD/SecF C-terminal" evidence="11">
    <location>
        <begin position="139"/>
        <end position="320"/>
    </location>
</feature>
<dbReference type="EMBL" id="PJAF01000001">
    <property type="protein sequence ID" value="PKF69610.1"/>
    <property type="molecule type" value="Genomic_DNA"/>
</dbReference>
<dbReference type="InterPro" id="IPR048634">
    <property type="entry name" value="SecD_SecF_C"/>
</dbReference>
<feature type="transmembrane region" description="Helical" evidence="9">
    <location>
        <begin position="181"/>
        <end position="202"/>
    </location>
</feature>
<evidence type="ECO:0000259" key="11">
    <source>
        <dbReference type="Pfam" id="PF02355"/>
    </source>
</evidence>
<protein>
    <recommendedName>
        <fullName evidence="9">Protein-export membrane protein SecF</fullName>
    </recommendedName>
</protein>
<evidence type="ECO:0000313" key="13">
    <source>
        <dbReference type="Proteomes" id="UP000233249"/>
    </source>
</evidence>
<evidence type="ECO:0000256" key="2">
    <source>
        <dbReference type="ARBA" id="ARBA00022448"/>
    </source>
</evidence>
<dbReference type="HAMAP" id="MF_01464_B">
    <property type="entry name" value="SecF_B"/>
    <property type="match status" value="1"/>
</dbReference>
<evidence type="ECO:0000256" key="7">
    <source>
        <dbReference type="ARBA" id="ARBA00023010"/>
    </source>
</evidence>
<evidence type="ECO:0000256" key="4">
    <source>
        <dbReference type="ARBA" id="ARBA00022692"/>
    </source>
</evidence>
<evidence type="ECO:0000256" key="6">
    <source>
        <dbReference type="ARBA" id="ARBA00022989"/>
    </source>
</evidence>
<dbReference type="SUPFAM" id="SSF82866">
    <property type="entry name" value="Multidrug efflux transporter AcrB transmembrane domain"/>
    <property type="match status" value="1"/>
</dbReference>
<feature type="region of interest" description="Disordered" evidence="10">
    <location>
        <begin position="346"/>
        <end position="391"/>
    </location>
</feature>
<feature type="transmembrane region" description="Helical" evidence="9">
    <location>
        <begin position="32"/>
        <end position="53"/>
    </location>
</feature>
<dbReference type="GO" id="GO:0005886">
    <property type="term" value="C:plasma membrane"/>
    <property type="evidence" value="ECO:0007669"/>
    <property type="project" value="UniProtKB-SubCell"/>
</dbReference>
<evidence type="ECO:0000256" key="3">
    <source>
        <dbReference type="ARBA" id="ARBA00022475"/>
    </source>
</evidence>
<comment type="similarity">
    <text evidence="9">Belongs to the SecD/SecF family. SecF subfamily.</text>
</comment>
<evidence type="ECO:0000313" key="12">
    <source>
        <dbReference type="EMBL" id="PKF69610.1"/>
    </source>
</evidence>
<dbReference type="GO" id="GO:0043952">
    <property type="term" value="P:protein transport by the Sec complex"/>
    <property type="evidence" value="ECO:0007669"/>
    <property type="project" value="UniProtKB-UniRule"/>
</dbReference>
<dbReference type="PANTHER" id="PTHR30081:SF8">
    <property type="entry name" value="PROTEIN TRANSLOCASE SUBUNIT SECF"/>
    <property type="match status" value="1"/>
</dbReference>
<dbReference type="Gene3D" id="1.20.1640.10">
    <property type="entry name" value="Multidrug efflux transporter AcrB transmembrane domain"/>
    <property type="match status" value="1"/>
</dbReference>
<feature type="transmembrane region" description="Helical" evidence="9">
    <location>
        <begin position="263"/>
        <end position="282"/>
    </location>
</feature>
<sequence>MSTTPVQNPTMNFFDRLYTGEGGVDFISRSRLWYWIAAALVALSVVAVGVRGFDMSIDFEGGTKMSMPAADLSTEAVAQTFEEATGVTPELTQVVGSGSSATLEISSELLGEDQIQRARMAIFEAYQPKDATGTPSPDAVGESTVSESWGSTITKRMIVSMIVFLVLAFVYIAVRLKREMAAAAMIALLVDAVVIAGIYALFGFEVSPAAIIGLLTVLSFSIYDTVIVFDKVRENTAGIMGSRTQTYGEAANAAVNQTVMRSISTSVISALPIVALMVIAVWKLGVGDLKDLALIQLIGVVEGVFSSIFLATPILVSIANRTTQVRRHNEEVARYREGRSGEVAAVAATPVGTGPGDSEEPVARGARVVRSPHAEAGEDSRGRSATWRPQA</sequence>
<dbReference type="AlphaFoldDB" id="A0A2N0XA84"/>
<organism evidence="12 13">
    <name type="scientific">Corynebacterium mastitidis</name>
    <dbReference type="NCBI Taxonomy" id="161890"/>
    <lineage>
        <taxon>Bacteria</taxon>
        <taxon>Bacillati</taxon>
        <taxon>Actinomycetota</taxon>
        <taxon>Actinomycetes</taxon>
        <taxon>Mycobacteriales</taxon>
        <taxon>Corynebacteriaceae</taxon>
        <taxon>Corynebacterium</taxon>
    </lineage>
</organism>